<evidence type="ECO:0000313" key="2">
    <source>
        <dbReference type="Proteomes" id="UP001056716"/>
    </source>
</evidence>
<dbReference type="EMBL" id="CP098732">
    <property type="protein sequence ID" value="USE84509.1"/>
    <property type="molecule type" value="Genomic_DNA"/>
</dbReference>
<proteinExistence type="predicted"/>
<evidence type="ECO:0000313" key="1">
    <source>
        <dbReference type="EMBL" id="USE84509.1"/>
    </source>
</evidence>
<accession>A0AAE9LTH9</accession>
<organism evidence="1 2">
    <name type="scientific">Acinetobacter tibetensis</name>
    <dbReference type="NCBI Taxonomy" id="2943497"/>
    <lineage>
        <taxon>Bacteria</taxon>
        <taxon>Pseudomonadati</taxon>
        <taxon>Pseudomonadota</taxon>
        <taxon>Gammaproteobacteria</taxon>
        <taxon>Moraxellales</taxon>
        <taxon>Moraxellaceae</taxon>
        <taxon>Acinetobacter</taxon>
    </lineage>
</organism>
<dbReference type="Pfam" id="PF12261">
    <property type="entry name" value="T_hemolysin"/>
    <property type="match status" value="1"/>
</dbReference>
<gene>
    <name evidence="1" type="ORF">M5E07_06885</name>
</gene>
<sequence>MTTFIFGTDFSTKFNGLNYYKNHLVYKNSTAKLEHLNLLDNQKTYQIVSHQKKMMLHIHAVQESQPERKQVEAFISTKYQEMHKATLSHFSSTLFVGEFQHQTQVAIGIEPLKSHQAFLEQYLVQPIEQTLTKMIQRDVAREKIIEIGNLASQNMEYAKMMVAFLVFYLTVAEVEWAVCTGTIAVRYVLQQMGLHFHVLEKANPEVLGEAKKQWGNYYQQKPLVLAINVADALAVTQQHYDFKVNRAAIRG</sequence>
<dbReference type="RefSeq" id="WP_252223294.1">
    <property type="nucleotide sequence ID" value="NZ_CP098732.1"/>
</dbReference>
<dbReference type="InterPro" id="IPR022050">
    <property type="entry name" value="T_hemolysin"/>
</dbReference>
<dbReference type="AlphaFoldDB" id="A0AAE9LTH9"/>
<dbReference type="Proteomes" id="UP001056716">
    <property type="component" value="Chromosome"/>
</dbReference>
<protein>
    <submittedName>
        <fullName evidence="1">Thermostable hemolysin</fullName>
    </submittedName>
</protein>
<dbReference type="KEGG" id="atz:M5E07_06885"/>
<name>A0AAE9LTH9_9GAMM</name>
<reference evidence="1" key="1">
    <citation type="submission" date="2022-06" db="EMBL/GenBank/DDBJ databases">
        <title>Isolation, identification and characterization of iprodione-degrading strains in Lhasa, Tibet.</title>
        <authorList>
            <person name="Pan H."/>
        </authorList>
    </citation>
    <scope>NUCLEOTIDE SEQUENCE</scope>
    <source>
        <strain evidence="1">Y-23</strain>
    </source>
</reference>
<keyword evidence="2" id="KW-1185">Reference proteome</keyword>